<dbReference type="SUPFAM" id="SSF56672">
    <property type="entry name" value="DNA/RNA polymerases"/>
    <property type="match status" value="1"/>
</dbReference>
<proteinExistence type="predicted"/>
<evidence type="ECO:0000256" key="2">
    <source>
        <dbReference type="ARBA" id="ARBA00022670"/>
    </source>
</evidence>
<evidence type="ECO:0000256" key="5">
    <source>
        <dbReference type="ARBA" id="ARBA00022722"/>
    </source>
</evidence>
<keyword evidence="15" id="KW-1185">Reference proteome</keyword>
<keyword evidence="5" id="KW-0540">Nuclease</keyword>
<reference evidence="14 15" key="1">
    <citation type="submission" date="2015-01" db="EMBL/GenBank/DDBJ databases">
        <title>Evolution of Trichinella species and genotypes.</title>
        <authorList>
            <person name="Korhonen P.K."/>
            <person name="Edoardo P."/>
            <person name="Giuseppe L.R."/>
            <person name="Gasser R.B."/>
        </authorList>
    </citation>
    <scope>NUCLEOTIDE SEQUENCE [LARGE SCALE GENOMIC DNA]</scope>
    <source>
        <strain evidence="14">ISS3</strain>
    </source>
</reference>
<dbReference type="PANTHER" id="PTHR37984:SF5">
    <property type="entry name" value="PROTEIN NYNRIN-LIKE"/>
    <property type="match status" value="1"/>
</dbReference>
<dbReference type="SUPFAM" id="SSF50630">
    <property type="entry name" value="Acid proteases"/>
    <property type="match status" value="1"/>
</dbReference>
<dbReference type="AlphaFoldDB" id="A0A0V1B5L5"/>
<dbReference type="PROSITE" id="PS50994">
    <property type="entry name" value="INTEGRASE"/>
    <property type="match status" value="1"/>
</dbReference>
<feature type="compositionally biased region" description="Basic residues" evidence="10">
    <location>
        <begin position="217"/>
        <end position="231"/>
    </location>
</feature>
<dbReference type="InterPro" id="IPR043128">
    <property type="entry name" value="Rev_trsase/Diguanyl_cyclase"/>
</dbReference>
<dbReference type="GO" id="GO:0004519">
    <property type="term" value="F:endonuclease activity"/>
    <property type="evidence" value="ECO:0007669"/>
    <property type="project" value="UniProtKB-KW"/>
</dbReference>
<evidence type="ECO:0000313" key="15">
    <source>
        <dbReference type="Proteomes" id="UP000054776"/>
    </source>
</evidence>
<dbReference type="InterPro" id="IPR050951">
    <property type="entry name" value="Retrovirus_Pol_polyprotein"/>
</dbReference>
<dbReference type="PROSITE" id="PS50878">
    <property type="entry name" value="RT_POL"/>
    <property type="match status" value="1"/>
</dbReference>
<keyword evidence="9" id="KW-0511">Multifunctional enzyme</keyword>
<dbReference type="GO" id="GO:0042575">
    <property type="term" value="C:DNA polymerase complex"/>
    <property type="evidence" value="ECO:0007669"/>
    <property type="project" value="UniProtKB-ARBA"/>
</dbReference>
<evidence type="ECO:0000256" key="4">
    <source>
        <dbReference type="ARBA" id="ARBA00022695"/>
    </source>
</evidence>
<dbReference type="PANTHER" id="PTHR37984">
    <property type="entry name" value="PROTEIN CBG26694"/>
    <property type="match status" value="1"/>
</dbReference>
<dbReference type="Gene3D" id="1.10.340.70">
    <property type="match status" value="1"/>
</dbReference>
<keyword evidence="2" id="KW-0645">Protease</keyword>
<keyword evidence="6" id="KW-0255">Endonuclease</keyword>
<gene>
    <name evidence="14" type="primary">Tf2-6</name>
    <name evidence="14" type="ORF">T01_12913</name>
</gene>
<dbReference type="Gene3D" id="3.30.420.10">
    <property type="entry name" value="Ribonuclease H-like superfamily/Ribonuclease H"/>
    <property type="match status" value="1"/>
</dbReference>
<evidence type="ECO:0000256" key="6">
    <source>
        <dbReference type="ARBA" id="ARBA00022759"/>
    </source>
</evidence>
<dbReference type="InterPro" id="IPR041588">
    <property type="entry name" value="Integrase_H2C2"/>
</dbReference>
<evidence type="ECO:0000259" key="11">
    <source>
        <dbReference type="PROSITE" id="PS50175"/>
    </source>
</evidence>
<dbReference type="InterPro" id="IPR041577">
    <property type="entry name" value="RT_RNaseH_2"/>
</dbReference>
<evidence type="ECO:0000259" key="12">
    <source>
        <dbReference type="PROSITE" id="PS50878"/>
    </source>
</evidence>
<dbReference type="FunFam" id="3.30.420.10:FF:000032">
    <property type="entry name" value="Retrovirus-related Pol polyprotein from transposon 297-like Protein"/>
    <property type="match status" value="1"/>
</dbReference>
<feature type="region of interest" description="Disordered" evidence="10">
    <location>
        <begin position="208"/>
        <end position="253"/>
    </location>
</feature>
<dbReference type="InterPro" id="IPR043502">
    <property type="entry name" value="DNA/RNA_pol_sf"/>
</dbReference>
<dbReference type="OrthoDB" id="5917565at2759"/>
<accession>A0A0V1B5L5</accession>
<dbReference type="FunFam" id="3.30.70.270:FF:000020">
    <property type="entry name" value="Transposon Tf2-6 polyprotein-like Protein"/>
    <property type="match status" value="1"/>
</dbReference>
<dbReference type="CDD" id="cd01647">
    <property type="entry name" value="RT_LTR"/>
    <property type="match status" value="1"/>
</dbReference>
<comment type="caution">
    <text evidence="14">The sequence shown here is derived from an EMBL/GenBank/DDBJ whole genome shotgun (WGS) entry which is preliminary data.</text>
</comment>
<protein>
    <recommendedName>
        <fullName evidence="1">RNA-directed DNA polymerase</fullName>
        <ecNumber evidence="1">2.7.7.49</ecNumber>
    </recommendedName>
</protein>
<dbReference type="InterPro" id="IPR012337">
    <property type="entry name" value="RNaseH-like_sf"/>
</dbReference>
<dbReference type="InterPro" id="IPR001995">
    <property type="entry name" value="Peptidase_A2_cat"/>
</dbReference>
<dbReference type="InterPro" id="IPR055469">
    <property type="entry name" value="DUF7041"/>
</dbReference>
<evidence type="ECO:0000256" key="10">
    <source>
        <dbReference type="SAM" id="MobiDB-lite"/>
    </source>
</evidence>
<organism evidence="14 15">
    <name type="scientific">Trichinella spiralis</name>
    <name type="common">Trichina worm</name>
    <dbReference type="NCBI Taxonomy" id="6334"/>
    <lineage>
        <taxon>Eukaryota</taxon>
        <taxon>Metazoa</taxon>
        <taxon>Ecdysozoa</taxon>
        <taxon>Nematoda</taxon>
        <taxon>Enoplea</taxon>
        <taxon>Dorylaimia</taxon>
        <taxon>Trichinellida</taxon>
        <taxon>Trichinellidae</taxon>
        <taxon>Trichinella</taxon>
    </lineage>
</organism>
<dbReference type="GO" id="GO:0006508">
    <property type="term" value="P:proteolysis"/>
    <property type="evidence" value="ECO:0007669"/>
    <property type="project" value="UniProtKB-KW"/>
</dbReference>
<feature type="domain" description="Integrase catalytic" evidence="13">
    <location>
        <begin position="975"/>
        <end position="1148"/>
    </location>
</feature>
<evidence type="ECO:0000256" key="3">
    <source>
        <dbReference type="ARBA" id="ARBA00022679"/>
    </source>
</evidence>
<dbReference type="GO" id="GO:0003676">
    <property type="term" value="F:nucleic acid binding"/>
    <property type="evidence" value="ECO:0007669"/>
    <property type="project" value="InterPro"/>
</dbReference>
<dbReference type="Pfam" id="PF23055">
    <property type="entry name" value="DUF7041"/>
    <property type="match status" value="1"/>
</dbReference>
<dbReference type="Pfam" id="PF00665">
    <property type="entry name" value="rve"/>
    <property type="match status" value="1"/>
</dbReference>
<keyword evidence="4" id="KW-0548">Nucleotidyltransferase</keyword>
<dbReference type="Gene3D" id="3.10.10.10">
    <property type="entry name" value="HIV Type 1 Reverse Transcriptase, subunit A, domain 1"/>
    <property type="match status" value="1"/>
</dbReference>
<evidence type="ECO:0000256" key="8">
    <source>
        <dbReference type="ARBA" id="ARBA00022918"/>
    </source>
</evidence>
<dbReference type="Pfam" id="PF17921">
    <property type="entry name" value="Integrase_H2C2"/>
    <property type="match status" value="1"/>
</dbReference>
<dbReference type="Gene3D" id="2.40.70.10">
    <property type="entry name" value="Acid Proteases"/>
    <property type="match status" value="1"/>
</dbReference>
<dbReference type="Proteomes" id="UP000054776">
    <property type="component" value="Unassembled WGS sequence"/>
</dbReference>
<keyword evidence="8" id="KW-0695">RNA-directed DNA polymerase</keyword>
<sequence length="1272" mass="143003">MMPSRRNINDAGHPSSNAVSTTLTVPIFNSADPELWFLRLDLFFQHQHIVDEFDKLHMALSAMPDEALADFRDFLPNAPNLPDPFTTFKQLCLKRTVQRKDQRILQALTNEELNDDKPSQFLRRLQRLLGGASDDIVGSLFLSKLPLPIRTALVPFQDRPLMERAELADQMAALQPTTTINAVSSDSGSFESRLERLESLFEKLLQCRDRPADDHRHPRSSRSPPTHRRRWLSPTRAGRRSPSPSNQDQRQPTCFYHRRFGDRAQNRCLYIMDKISKRRFLIDTGAAVSLLPATESQKQPEQPASNQPILQTINGTPVRHLGKKTITVQLANLPVLTWTFFVAEVGVAIIGADFLHHHAITVDIKHSRLIMACNNANTLPINGALAIESTDKYQSLLTHFYPHQDAAQTTVKQLEPNIVWHAIETTGQPVHCKPRRLPPHKLQVAKEHFNDLLRRGIIRPSNSCWASPLHMVPKQQTAQWRPCGDYRALNRCTTPDRYPLPHLADFAHNLHGKHIFSKLDLAHAYYHIPMRPQDIAKTAITTPFGLFEFLKMPFGLRNAAQSFQRFIDTVTRGIEDCFVYVDDILLASASEKEHFVLLKKVLQRLKAHGIQVNKDKCILAVPSLPFLGHTVDANGIRPLPDKVQAVKAFPAPKTGRELRRFLGMVNFYRRFLPHIATTLAPLDAIASAAASTKITLTNDQLQAFNAAKDALANATMLHHPHPTEEYALMVDASDHAIGAVLQQPAENSWRPLAFFSKRLTATQKRYSAFGRELLAAYLAAKHFRHVVEGRRLVIYTDHKPLAHAFLRPSNNLNDRETRHLDLITSLADDVRHIGGDSNVVADALSRSVNALFPATLNHSVAADVASAQSVDPELHKIAQTTSLQLQPQKIPNSPVPLWVDRSRPTPRVYLPAPLRKPTFRAIHNLSHPGIRATKRLMTARYVWPGINGDVVRWTRACTSCQRAKIQRHTRSPLAEFLLPAHRFEHVHLDIVGPLPQSDGFRYLLTAIDRFTRWPEAWPIHDITATTVARTFLNNWIARFGVPSRVTTDRGRQFSSHTWTTLNKMLGCQHISASSYHPQANGIVERFHRHLKASLIAHMHSAGVNWTTALPLVLLGIRTALKEDINCSAAEMLYGSVLRLPADFFLGDATPSCSDPTAFVEALRTAMRRLRPTAPRHGVLKPFVHEALAHCSHVFLQETNRANGLSPPYSGPHRVLGRSDKVLTIDNEGVISNVAIDRTKPAFTTSDHAKTTAAEPERKRVVFHLSSQIPPAF</sequence>
<dbReference type="Pfam" id="PF17919">
    <property type="entry name" value="RT_RNaseH_2"/>
    <property type="match status" value="1"/>
</dbReference>
<dbReference type="SUPFAM" id="SSF53098">
    <property type="entry name" value="Ribonuclease H-like"/>
    <property type="match status" value="1"/>
</dbReference>
<dbReference type="GO" id="GO:0004190">
    <property type="term" value="F:aspartic-type endopeptidase activity"/>
    <property type="evidence" value="ECO:0007669"/>
    <property type="project" value="InterPro"/>
</dbReference>
<evidence type="ECO:0000313" key="14">
    <source>
        <dbReference type="EMBL" id="KRY32299.1"/>
    </source>
</evidence>
<dbReference type="Pfam" id="PF00078">
    <property type="entry name" value="RVT_1"/>
    <property type="match status" value="1"/>
</dbReference>
<dbReference type="eggNOG" id="KOG0017">
    <property type="taxonomic scope" value="Eukaryota"/>
</dbReference>
<feature type="domain" description="Reverse transcriptase" evidence="12">
    <location>
        <begin position="453"/>
        <end position="631"/>
    </location>
</feature>
<dbReference type="InParanoid" id="A0A0V1B5L5"/>
<dbReference type="EMBL" id="JYDH01000101">
    <property type="protein sequence ID" value="KRY32299.1"/>
    <property type="molecule type" value="Genomic_DNA"/>
</dbReference>
<evidence type="ECO:0000256" key="1">
    <source>
        <dbReference type="ARBA" id="ARBA00012493"/>
    </source>
</evidence>
<dbReference type="Gene3D" id="3.30.70.270">
    <property type="match status" value="2"/>
</dbReference>
<evidence type="ECO:0000259" key="13">
    <source>
        <dbReference type="PROSITE" id="PS50994"/>
    </source>
</evidence>
<dbReference type="STRING" id="6334.A0A0V1B5L5"/>
<name>A0A0V1B5L5_TRISP</name>
<feature type="domain" description="Peptidase A2" evidence="11">
    <location>
        <begin position="278"/>
        <end position="354"/>
    </location>
</feature>
<dbReference type="CDD" id="cd09274">
    <property type="entry name" value="RNase_HI_RT_Ty3"/>
    <property type="match status" value="1"/>
</dbReference>
<dbReference type="GO" id="GO:0015074">
    <property type="term" value="P:DNA integration"/>
    <property type="evidence" value="ECO:0007669"/>
    <property type="project" value="InterPro"/>
</dbReference>
<dbReference type="FunFam" id="3.10.20.370:FF:000001">
    <property type="entry name" value="Retrovirus-related Pol polyprotein from transposon 17.6-like protein"/>
    <property type="match status" value="1"/>
</dbReference>
<dbReference type="GO" id="GO:0003964">
    <property type="term" value="F:RNA-directed DNA polymerase activity"/>
    <property type="evidence" value="ECO:0007669"/>
    <property type="project" value="UniProtKB-KW"/>
</dbReference>
<dbReference type="InterPro" id="IPR021109">
    <property type="entry name" value="Peptidase_aspartic_dom_sf"/>
</dbReference>
<keyword evidence="7" id="KW-0378">Hydrolase</keyword>
<dbReference type="EC" id="2.7.7.49" evidence="1"/>
<dbReference type="FunFam" id="3.10.10.10:FF:000007">
    <property type="entry name" value="Retrovirus-related Pol polyprotein from transposon 17.6-like Protein"/>
    <property type="match status" value="1"/>
</dbReference>
<keyword evidence="3" id="KW-0808">Transferase</keyword>
<evidence type="ECO:0000256" key="7">
    <source>
        <dbReference type="ARBA" id="ARBA00022801"/>
    </source>
</evidence>
<dbReference type="InterPro" id="IPR001584">
    <property type="entry name" value="Integrase_cat-core"/>
</dbReference>
<evidence type="ECO:0000256" key="9">
    <source>
        <dbReference type="ARBA" id="ARBA00023268"/>
    </source>
</evidence>
<dbReference type="InterPro" id="IPR000477">
    <property type="entry name" value="RT_dom"/>
</dbReference>
<dbReference type="PROSITE" id="PS50175">
    <property type="entry name" value="ASP_PROT_RETROV"/>
    <property type="match status" value="1"/>
</dbReference>
<feature type="compositionally biased region" description="Polar residues" evidence="10">
    <location>
        <begin position="242"/>
        <end position="252"/>
    </location>
</feature>
<dbReference type="InterPro" id="IPR036397">
    <property type="entry name" value="RNaseH_sf"/>
</dbReference>